<feature type="binding site" evidence="6">
    <location>
        <position position="137"/>
    </location>
    <ligand>
        <name>Mg(2+)</name>
        <dbReference type="ChEBI" id="CHEBI:18420"/>
        <label>1</label>
        <note>catalytic</note>
    </ligand>
</feature>
<evidence type="ECO:0000256" key="4">
    <source>
        <dbReference type="ARBA" id="ARBA00022801"/>
    </source>
</evidence>
<sequence length="354" mass="38267">MKIPYAREQRVAELAVLRASILTKRAQSAVSEISKDYNSPVTIADFAAQALLIGALRHAFPDDAFLGEEDSTALRADRELCDKVYELVISAPDVADPGAGGASLHTPVSVDEMLRLIDLGGHGTGGDKGRFWVMDPIDGTAAFLRGQQYAVSLSLLENGREVIGVLGCPNISTEMTKVSEEDVDKNGLGIMLTAIRGQGSKVRVMTRTGLGEATPLDILKPSSPNTLRIVDCAASPTTRHDVIAKLAHNFNATFPNTEIWSSHIRYAALIVGGDDVQIWVPTSPAFKMCIWDHAGTHLIFTELGGKVTDLNGRDVDFGPGRDLRRNNGLVVAKGKIHKMVLTAMNKILEEEMVR</sequence>
<dbReference type="GO" id="GO:0008441">
    <property type="term" value="F:3'(2'),5'-bisphosphate nucleotidase activity"/>
    <property type="evidence" value="ECO:0007669"/>
    <property type="project" value="TreeGrafter"/>
</dbReference>
<dbReference type="Proteomes" id="UP000036947">
    <property type="component" value="Unassembled WGS sequence"/>
</dbReference>
<protein>
    <submittedName>
        <fullName evidence="7">3'(2'),5'-bisphosphate nucleotidase</fullName>
    </submittedName>
</protein>
<evidence type="ECO:0000313" key="8">
    <source>
        <dbReference type="Proteomes" id="UP000036947"/>
    </source>
</evidence>
<evidence type="ECO:0000313" key="7">
    <source>
        <dbReference type="EMBL" id="KND91543.1"/>
    </source>
</evidence>
<dbReference type="PANTHER" id="PTHR43200:SF2">
    <property type="entry name" value="3'(2'),5'-BISPHOSPHATE NUCLEOTIDASE"/>
    <property type="match status" value="1"/>
</dbReference>
<dbReference type="OrthoDB" id="411145at2759"/>
<dbReference type="PROSITE" id="PS00629">
    <property type="entry name" value="IMP_1"/>
    <property type="match status" value="1"/>
</dbReference>
<dbReference type="STRING" id="1163406.A0A0L0NBV2"/>
<reference evidence="7 8" key="1">
    <citation type="journal article" date="2015" name="BMC Genomics">
        <title>The genome of the truffle-parasite Tolypocladium ophioglossoides and the evolution of antifungal peptaibiotics.</title>
        <authorList>
            <person name="Quandt C.A."/>
            <person name="Bushley K.E."/>
            <person name="Spatafora J.W."/>
        </authorList>
    </citation>
    <scope>NUCLEOTIDE SEQUENCE [LARGE SCALE GENOMIC DNA]</scope>
    <source>
        <strain evidence="7 8">CBS 100239</strain>
    </source>
</reference>
<dbReference type="Pfam" id="PF00459">
    <property type="entry name" value="Inositol_P"/>
    <property type="match status" value="1"/>
</dbReference>
<dbReference type="GO" id="GO:0000103">
    <property type="term" value="P:sulfate assimilation"/>
    <property type="evidence" value="ECO:0007669"/>
    <property type="project" value="TreeGrafter"/>
</dbReference>
<gene>
    <name evidence="7" type="ORF">TOPH_03864</name>
</gene>
<comment type="caution">
    <text evidence="7">The sequence shown here is derived from an EMBL/GenBank/DDBJ whole genome shotgun (WGS) entry which is preliminary data.</text>
</comment>
<keyword evidence="3 6" id="KW-0479">Metal-binding</keyword>
<dbReference type="GO" id="GO:0046872">
    <property type="term" value="F:metal ion binding"/>
    <property type="evidence" value="ECO:0007669"/>
    <property type="project" value="UniProtKB-KW"/>
</dbReference>
<feature type="binding site" evidence="6">
    <location>
        <position position="68"/>
    </location>
    <ligand>
        <name>Mg(2+)</name>
        <dbReference type="ChEBI" id="CHEBI:18420"/>
        <label>1</label>
        <note>catalytic</note>
    </ligand>
</feature>
<dbReference type="PANTHER" id="PTHR43200">
    <property type="entry name" value="PHOSPHATASE"/>
    <property type="match status" value="1"/>
</dbReference>
<accession>A0A0L0NBV2</accession>
<dbReference type="Gene3D" id="3.30.540.10">
    <property type="entry name" value="Fructose-1,6-Bisphosphatase, subunit A, domain 1"/>
    <property type="match status" value="1"/>
</dbReference>
<evidence type="ECO:0000256" key="6">
    <source>
        <dbReference type="PIRSR" id="PIRSR600760-2"/>
    </source>
</evidence>
<name>A0A0L0NBV2_TOLOC</name>
<keyword evidence="8" id="KW-1185">Reference proteome</keyword>
<evidence type="ECO:0000256" key="2">
    <source>
        <dbReference type="ARBA" id="ARBA00009759"/>
    </source>
</evidence>
<dbReference type="InterPro" id="IPR051090">
    <property type="entry name" value="Inositol_monoP_superfamily"/>
</dbReference>
<feature type="binding site" evidence="6">
    <location>
        <position position="292"/>
    </location>
    <ligand>
        <name>Mg(2+)</name>
        <dbReference type="ChEBI" id="CHEBI:18420"/>
        <label>1</label>
        <note>catalytic</note>
    </ligand>
</feature>
<evidence type="ECO:0000256" key="3">
    <source>
        <dbReference type="ARBA" id="ARBA00022723"/>
    </source>
</evidence>
<keyword evidence="5 6" id="KW-0460">Magnesium</keyword>
<comment type="similarity">
    <text evidence="2">Belongs to the inositol monophosphatase superfamily.</text>
</comment>
<feature type="binding site" evidence="6">
    <location>
        <position position="138"/>
    </location>
    <ligand>
        <name>Mg(2+)</name>
        <dbReference type="ChEBI" id="CHEBI:18420"/>
        <label>1</label>
        <note>catalytic</note>
    </ligand>
</feature>
<comment type="cofactor">
    <cofactor evidence="1 6">
        <name>Mg(2+)</name>
        <dbReference type="ChEBI" id="CHEBI:18420"/>
    </cofactor>
</comment>
<dbReference type="AlphaFoldDB" id="A0A0L0NBV2"/>
<organism evidence="7 8">
    <name type="scientific">Tolypocladium ophioglossoides (strain CBS 100239)</name>
    <name type="common">Snaketongue truffleclub</name>
    <name type="synonym">Elaphocordyceps ophioglossoides</name>
    <dbReference type="NCBI Taxonomy" id="1163406"/>
    <lineage>
        <taxon>Eukaryota</taxon>
        <taxon>Fungi</taxon>
        <taxon>Dikarya</taxon>
        <taxon>Ascomycota</taxon>
        <taxon>Pezizomycotina</taxon>
        <taxon>Sordariomycetes</taxon>
        <taxon>Hypocreomycetidae</taxon>
        <taxon>Hypocreales</taxon>
        <taxon>Ophiocordycipitaceae</taxon>
        <taxon>Tolypocladium</taxon>
    </lineage>
</organism>
<feature type="binding site" evidence="6">
    <location>
        <position position="135"/>
    </location>
    <ligand>
        <name>Mg(2+)</name>
        <dbReference type="ChEBI" id="CHEBI:18420"/>
        <label>1</label>
        <note>catalytic</note>
    </ligand>
</feature>
<keyword evidence="4" id="KW-0378">Hydrolase</keyword>
<evidence type="ECO:0000256" key="5">
    <source>
        <dbReference type="ARBA" id="ARBA00022842"/>
    </source>
</evidence>
<dbReference type="Gene3D" id="3.40.190.80">
    <property type="match status" value="1"/>
</dbReference>
<dbReference type="InterPro" id="IPR020583">
    <property type="entry name" value="Inositol_monoP_metal-BS"/>
</dbReference>
<proteinExistence type="inferred from homology"/>
<dbReference type="CDD" id="cd01517">
    <property type="entry name" value="PAP_phosphatase"/>
    <property type="match status" value="1"/>
</dbReference>
<dbReference type="SUPFAM" id="SSF56655">
    <property type="entry name" value="Carbohydrate phosphatase"/>
    <property type="match status" value="1"/>
</dbReference>
<dbReference type="EMBL" id="LFRF01000008">
    <property type="protein sequence ID" value="KND91543.1"/>
    <property type="molecule type" value="Genomic_DNA"/>
</dbReference>
<dbReference type="InterPro" id="IPR000760">
    <property type="entry name" value="Inositol_monophosphatase-like"/>
</dbReference>
<evidence type="ECO:0000256" key="1">
    <source>
        <dbReference type="ARBA" id="ARBA00001946"/>
    </source>
</evidence>